<dbReference type="EMBL" id="JANBTW010000073">
    <property type="protein sequence ID" value="KAJ2673059.1"/>
    <property type="molecule type" value="Genomic_DNA"/>
</dbReference>
<comment type="caution">
    <text evidence="2">The sequence shown here is derived from an EMBL/GenBank/DDBJ whole genome shotgun (WGS) entry which is preliminary data.</text>
</comment>
<evidence type="ECO:0000256" key="1">
    <source>
        <dbReference type="SAM" id="MobiDB-lite"/>
    </source>
</evidence>
<dbReference type="AlphaFoldDB" id="A0A9W8G599"/>
<reference evidence="2" key="1">
    <citation type="submission" date="2022-07" db="EMBL/GenBank/DDBJ databases">
        <title>Phylogenomic reconstructions and comparative analyses of Kickxellomycotina fungi.</title>
        <authorList>
            <person name="Reynolds N.K."/>
            <person name="Stajich J.E."/>
            <person name="Barry K."/>
            <person name="Grigoriev I.V."/>
            <person name="Crous P."/>
            <person name="Smith M.E."/>
        </authorList>
    </citation>
    <scope>NUCLEOTIDE SEQUENCE</scope>
    <source>
        <strain evidence="2">NRRL 3115</strain>
    </source>
</reference>
<protein>
    <submittedName>
        <fullName evidence="2">Uncharacterized protein</fullName>
    </submittedName>
</protein>
<name>A0A9W8G599_9FUNG</name>
<accession>A0A9W8G599</accession>
<dbReference type="Proteomes" id="UP001151518">
    <property type="component" value="Unassembled WGS sequence"/>
</dbReference>
<feature type="region of interest" description="Disordered" evidence="1">
    <location>
        <begin position="1"/>
        <end position="31"/>
    </location>
</feature>
<proteinExistence type="predicted"/>
<evidence type="ECO:0000313" key="2">
    <source>
        <dbReference type="EMBL" id="KAJ2673059.1"/>
    </source>
</evidence>
<gene>
    <name evidence="2" type="ORF">GGI25_004874</name>
</gene>
<organism evidence="2 3">
    <name type="scientific">Coemansia spiralis</name>
    <dbReference type="NCBI Taxonomy" id="417178"/>
    <lineage>
        <taxon>Eukaryota</taxon>
        <taxon>Fungi</taxon>
        <taxon>Fungi incertae sedis</taxon>
        <taxon>Zoopagomycota</taxon>
        <taxon>Kickxellomycotina</taxon>
        <taxon>Kickxellomycetes</taxon>
        <taxon>Kickxellales</taxon>
        <taxon>Kickxellaceae</taxon>
        <taxon>Coemansia</taxon>
    </lineage>
</organism>
<evidence type="ECO:0000313" key="3">
    <source>
        <dbReference type="Proteomes" id="UP001151518"/>
    </source>
</evidence>
<sequence>MTDGAESNKRAAPATGFGPNTSDILKRARKPTDHAEECDDVECKGCASGAIVFDSDILNLSAGELVAIAEQEEEDGASNSVVNKLYETALDRYAGEVSLAHARALLQFAEYVGYREFASEALKLAEKVLVEDNMGKARQLLIQGRAHMLLVCLDPTNWCDPRDGSSDEDSEHCRTAVLSAADKETLDRGIEEVSHAQNLLFATQEYGSTALSAAKSTMLSLLALHERHSLVSHLRIAIMNCALEFAYSVTGWCMGSDSAATHNSSSNSNSDMCLLACKISVAWALAAAESTADGEQIKTRVAPAVKYLEAHTAASAASCKLYAQLLIVLSSILEDEDEVISAYESAIDALKQAHKLRPDDEDVICQLEDMGVEL</sequence>
<dbReference type="OrthoDB" id="5573535at2759"/>